<dbReference type="OrthoDB" id="786462at2759"/>
<dbReference type="EMBL" id="RWGY01000011">
    <property type="protein sequence ID" value="TVU32610.1"/>
    <property type="molecule type" value="Genomic_DNA"/>
</dbReference>
<accession>A0A5J9VCP0</accession>
<sequence length="463" mass="50416">MPAAPDLAIYPQFHTCCAPPSSAASPSGCLARRRRGSCRRPSTSAAVPLEDDALCSASTSSATPPAHAIVDLPATPCPPSICTASAVLNATAPARHRSASRRGLLCPAPWSPLPNPVRHRLEQTAVSAGIGCLLPVQLLKCSVLQVLRGSLRILDGNMDTCLIQKNPNAVSCKRCNKLCNGGIYRLKQHISGLGTTVGKCKHATQEEIDDCTKAIEAAQEKKRSKRAHNDAVRKEVNIGDDGKGSGGSASAPVVLDDESREIHTKKRNRLDVNWLQNLVYVQFNARLLERQEKNKEKGNGIDVLLANDAVHVQDWLIEDAYGPERPVNVDDDELIDVDDDEAEATQPRRSVRVRELYEDDFKSDSDGEIDVIEEEIEYEEDDDEVGVGVDPLDDDDIQAVGRRMEEDALKSFNLFQYFNLANDSSAQACRSEGLEWPAAGAQCSTLMAVATVSCHLPLFLMLK</sequence>
<reference evidence="2 3" key="1">
    <citation type="journal article" date="2019" name="Sci. Rep.">
        <title>A high-quality genome of Eragrostis curvula grass provides insights into Poaceae evolution and supports new strategies to enhance forage quality.</title>
        <authorList>
            <person name="Carballo J."/>
            <person name="Santos B.A.C.M."/>
            <person name="Zappacosta D."/>
            <person name="Garbus I."/>
            <person name="Selva J.P."/>
            <person name="Gallo C.A."/>
            <person name="Diaz A."/>
            <person name="Albertini E."/>
            <person name="Caccamo M."/>
            <person name="Echenique V."/>
        </authorList>
    </citation>
    <scope>NUCLEOTIDE SEQUENCE [LARGE SCALE GENOMIC DNA]</scope>
    <source>
        <strain evidence="3">cv. Victoria</strain>
        <tissue evidence="2">Leaf</tissue>
    </source>
</reference>
<feature type="region of interest" description="Disordered" evidence="1">
    <location>
        <begin position="222"/>
        <end position="252"/>
    </location>
</feature>
<dbReference type="Proteomes" id="UP000324897">
    <property type="component" value="Chromosome 1"/>
</dbReference>
<evidence type="ECO:0000256" key="1">
    <source>
        <dbReference type="SAM" id="MobiDB-lite"/>
    </source>
</evidence>
<name>A0A5J9VCP0_9POAL</name>
<evidence type="ECO:0000313" key="2">
    <source>
        <dbReference type="EMBL" id="TVU32610.1"/>
    </source>
</evidence>
<keyword evidence="3" id="KW-1185">Reference proteome</keyword>
<evidence type="ECO:0008006" key="4">
    <source>
        <dbReference type="Google" id="ProtNLM"/>
    </source>
</evidence>
<gene>
    <name evidence="2" type="ORF">EJB05_24348</name>
</gene>
<dbReference type="Gramene" id="TVU32610">
    <property type="protein sequence ID" value="TVU32610"/>
    <property type="gene ID" value="EJB05_24348"/>
</dbReference>
<comment type="caution">
    <text evidence="2">The sequence shown here is derived from an EMBL/GenBank/DDBJ whole genome shotgun (WGS) entry which is preliminary data.</text>
</comment>
<proteinExistence type="predicted"/>
<feature type="non-terminal residue" evidence="2">
    <location>
        <position position="1"/>
    </location>
</feature>
<evidence type="ECO:0000313" key="3">
    <source>
        <dbReference type="Proteomes" id="UP000324897"/>
    </source>
</evidence>
<protein>
    <recommendedName>
        <fullName evidence="4">BED-type domain-containing protein</fullName>
    </recommendedName>
</protein>
<feature type="compositionally biased region" description="Basic and acidic residues" evidence="1">
    <location>
        <begin position="222"/>
        <end position="243"/>
    </location>
</feature>
<dbReference type="AlphaFoldDB" id="A0A5J9VCP0"/>
<organism evidence="2 3">
    <name type="scientific">Eragrostis curvula</name>
    <name type="common">weeping love grass</name>
    <dbReference type="NCBI Taxonomy" id="38414"/>
    <lineage>
        <taxon>Eukaryota</taxon>
        <taxon>Viridiplantae</taxon>
        <taxon>Streptophyta</taxon>
        <taxon>Embryophyta</taxon>
        <taxon>Tracheophyta</taxon>
        <taxon>Spermatophyta</taxon>
        <taxon>Magnoliopsida</taxon>
        <taxon>Liliopsida</taxon>
        <taxon>Poales</taxon>
        <taxon>Poaceae</taxon>
        <taxon>PACMAD clade</taxon>
        <taxon>Chloridoideae</taxon>
        <taxon>Eragrostideae</taxon>
        <taxon>Eragrostidinae</taxon>
        <taxon>Eragrostis</taxon>
    </lineage>
</organism>